<protein>
    <submittedName>
        <fullName evidence="1">Uncharacterized protein</fullName>
    </submittedName>
</protein>
<dbReference type="AlphaFoldDB" id="A0A160MB24"/>
<sequence>MKKLPKNHKMFLFVHSFFIFFMYNINHTGREKGVFQMAKKQLVDLVNRLKKSGIKVSFSKPRSKTLILINQNKNLSSSAN</sequence>
<gene>
    <name evidence="1" type="ORF">A361_12895</name>
</gene>
<evidence type="ECO:0000313" key="2">
    <source>
        <dbReference type="Proteomes" id="UP000077856"/>
    </source>
</evidence>
<organism evidence="1 2">
    <name type="scientific">Cytobacillus oceanisediminis 2691</name>
    <dbReference type="NCBI Taxonomy" id="1196031"/>
    <lineage>
        <taxon>Bacteria</taxon>
        <taxon>Bacillati</taxon>
        <taxon>Bacillota</taxon>
        <taxon>Bacilli</taxon>
        <taxon>Bacillales</taxon>
        <taxon>Bacillaceae</taxon>
        <taxon>Cytobacillus</taxon>
    </lineage>
</organism>
<name>A0A160MB24_9BACI</name>
<proteinExistence type="predicted"/>
<dbReference type="EMBL" id="CP015506">
    <property type="protein sequence ID" value="AND40002.1"/>
    <property type="molecule type" value="Genomic_DNA"/>
</dbReference>
<reference evidence="1 2" key="1">
    <citation type="submission" date="2016-04" db="EMBL/GenBank/DDBJ databases">
        <title>Complete genome sequence of Bacillus oceanisediminis strain 2691.</title>
        <authorList>
            <person name="Jeong H."/>
            <person name="Kim H.J."/>
            <person name="Lee D.-W."/>
        </authorList>
    </citation>
    <scope>NUCLEOTIDE SEQUENCE [LARGE SCALE GENOMIC DNA]</scope>
    <source>
        <strain evidence="1 2">2691</strain>
    </source>
</reference>
<dbReference type="KEGG" id="bon:A361_12895"/>
<dbReference type="STRING" id="1196031.A361_12895"/>
<evidence type="ECO:0000313" key="1">
    <source>
        <dbReference type="EMBL" id="AND40002.1"/>
    </source>
</evidence>
<dbReference type="Proteomes" id="UP000077856">
    <property type="component" value="Chromosome"/>
</dbReference>
<accession>A0A160MB24</accession>